<reference evidence="2 3" key="1">
    <citation type="submission" date="2020-04" db="EMBL/GenBank/DDBJ databases">
        <authorList>
            <person name="Wallbank WR R."/>
            <person name="Pardo Diaz C."/>
            <person name="Kozak K."/>
            <person name="Martin S."/>
            <person name="Jiggins C."/>
            <person name="Moest M."/>
            <person name="Warren A I."/>
            <person name="Byers J.R.P. K."/>
            <person name="Montejo-Kovacevich G."/>
            <person name="Yen C E."/>
        </authorList>
    </citation>
    <scope>NUCLEOTIDE SEQUENCE [LARGE SCALE GENOMIC DNA]</scope>
</reference>
<dbReference type="InterPro" id="IPR004119">
    <property type="entry name" value="EcKL"/>
</dbReference>
<sequence>MVKQTRRLALEEILNEKQIQIILKRSFGDDITCKVANSETKPAMDGIAGFLGDHWKAILNVDVEGETKKIHLFLKRLPVENKARSDFINVNNYFRREELMYKLFEEICDDGPNRFCTKAYVYTDSIVVMPDLTLEKYACQFYLHTLNPDQVFVATKSIAQFHAAFVNYETKKSMSLKRSYSTLQEYDHLLKEPIFCDCPWLKAAAKLSANLLKTFSGKPYRNWLDLEMKLAKKYLEACDTLKEHKNTLNVLLHRDLWVNNIMFKYENDVPTNAVLIDFQNLRYGPPAFDLMVFMYLTTDSSFRHARESDVFDYYYSAFHNNLDDSSKKRLKELAYNKDNFLQWCEKARMFGILEAIGLFPYILLDPKTAEKTFDKPETHESHFNVDRSEPVLAHAGKCEIYKQRNLDVCEEFVQRYLL</sequence>
<name>A0A8S1BI13_ARCPL</name>
<accession>A0A8S1BI13</accession>
<dbReference type="OrthoDB" id="7419139at2759"/>
<comment type="caution">
    <text evidence="2">The sequence shown here is derived from an EMBL/GenBank/DDBJ whole genome shotgun (WGS) entry which is preliminary data.</text>
</comment>
<dbReference type="Pfam" id="PF02958">
    <property type="entry name" value="EcKL"/>
    <property type="match status" value="1"/>
</dbReference>
<dbReference type="InterPro" id="IPR015897">
    <property type="entry name" value="CHK_kinase-like"/>
</dbReference>
<dbReference type="Proteomes" id="UP000494106">
    <property type="component" value="Unassembled WGS sequence"/>
</dbReference>
<keyword evidence="3" id="KW-1185">Reference proteome</keyword>
<evidence type="ECO:0000313" key="3">
    <source>
        <dbReference type="Proteomes" id="UP000494106"/>
    </source>
</evidence>
<dbReference type="AlphaFoldDB" id="A0A8S1BI13"/>
<organism evidence="2 3">
    <name type="scientific">Arctia plantaginis</name>
    <name type="common">Wood tiger moth</name>
    <name type="synonym">Phalaena plantaginis</name>
    <dbReference type="NCBI Taxonomy" id="874455"/>
    <lineage>
        <taxon>Eukaryota</taxon>
        <taxon>Metazoa</taxon>
        <taxon>Ecdysozoa</taxon>
        <taxon>Arthropoda</taxon>
        <taxon>Hexapoda</taxon>
        <taxon>Insecta</taxon>
        <taxon>Pterygota</taxon>
        <taxon>Neoptera</taxon>
        <taxon>Endopterygota</taxon>
        <taxon>Lepidoptera</taxon>
        <taxon>Glossata</taxon>
        <taxon>Ditrysia</taxon>
        <taxon>Noctuoidea</taxon>
        <taxon>Erebidae</taxon>
        <taxon>Arctiinae</taxon>
        <taxon>Arctia</taxon>
    </lineage>
</organism>
<dbReference type="InterPro" id="IPR011009">
    <property type="entry name" value="Kinase-like_dom_sf"/>
</dbReference>
<feature type="domain" description="CHK kinase-like" evidence="1">
    <location>
        <begin position="127"/>
        <end position="324"/>
    </location>
</feature>
<dbReference type="Gene3D" id="3.90.1200.10">
    <property type="match status" value="1"/>
</dbReference>
<evidence type="ECO:0000259" key="1">
    <source>
        <dbReference type="SMART" id="SM00587"/>
    </source>
</evidence>
<dbReference type="PANTHER" id="PTHR11012:SF48">
    <property type="entry name" value="CHK KINASE-LIKE DOMAIN-CONTAINING PROTEIN-RELATED"/>
    <property type="match status" value="1"/>
</dbReference>
<protein>
    <recommendedName>
        <fullName evidence="1">CHK kinase-like domain-containing protein</fullName>
    </recommendedName>
</protein>
<dbReference type="EMBL" id="CADEBC010000858">
    <property type="protein sequence ID" value="CAB3261880.1"/>
    <property type="molecule type" value="Genomic_DNA"/>
</dbReference>
<dbReference type="PANTHER" id="PTHR11012">
    <property type="entry name" value="PROTEIN KINASE-LIKE DOMAIN-CONTAINING"/>
    <property type="match status" value="1"/>
</dbReference>
<proteinExistence type="predicted"/>
<gene>
    <name evidence="2" type="ORF">APLA_LOCUS18226</name>
</gene>
<evidence type="ECO:0000313" key="2">
    <source>
        <dbReference type="EMBL" id="CAB3261880.1"/>
    </source>
</evidence>
<dbReference type="SMART" id="SM00587">
    <property type="entry name" value="CHK"/>
    <property type="match status" value="1"/>
</dbReference>
<dbReference type="SUPFAM" id="SSF56112">
    <property type="entry name" value="Protein kinase-like (PK-like)"/>
    <property type="match status" value="1"/>
</dbReference>